<feature type="transmembrane region" description="Helical" evidence="1">
    <location>
        <begin position="134"/>
        <end position="153"/>
    </location>
</feature>
<keyword evidence="1" id="KW-1133">Transmembrane helix</keyword>
<sequence>MTLIKAILIMALGIIFFQDIKDRMVYWFLFPVVGLCVGILFFLKTLPELFYTSILINLVFVSILLGTVFLYTKFKLKKHFSNAIGIGDVLFLFALIFACESVSFIILLTSALIFSLVLHICLSKKNKSVTVPLAGYMSLFFGITYLGFWFGIIDSLYNV</sequence>
<dbReference type="AlphaFoldDB" id="A0A2K9PXR8"/>
<dbReference type="Proteomes" id="UP000235826">
    <property type="component" value="Chromosome"/>
</dbReference>
<dbReference type="KEGG" id="fek:C1H87_13565"/>
<proteinExistence type="predicted"/>
<dbReference type="EMBL" id="CP025791">
    <property type="protein sequence ID" value="AUP81628.1"/>
    <property type="molecule type" value="Genomic_DNA"/>
</dbReference>
<keyword evidence="3" id="KW-1185">Reference proteome</keyword>
<feature type="transmembrane region" description="Helical" evidence="1">
    <location>
        <begin position="79"/>
        <end position="98"/>
    </location>
</feature>
<feature type="transmembrane region" description="Helical" evidence="1">
    <location>
        <begin position="49"/>
        <end position="72"/>
    </location>
</feature>
<gene>
    <name evidence="2" type="ORF">C1H87_13565</name>
</gene>
<organism evidence="2 3">
    <name type="scientific">Flavivirga eckloniae</name>
    <dbReference type="NCBI Taxonomy" id="1803846"/>
    <lineage>
        <taxon>Bacteria</taxon>
        <taxon>Pseudomonadati</taxon>
        <taxon>Bacteroidota</taxon>
        <taxon>Flavobacteriia</taxon>
        <taxon>Flavobacteriales</taxon>
        <taxon>Flavobacteriaceae</taxon>
        <taxon>Flavivirga</taxon>
    </lineage>
</organism>
<name>A0A2K9PXR8_9FLAO</name>
<reference evidence="2 3" key="1">
    <citation type="submission" date="2018-01" db="EMBL/GenBank/DDBJ databases">
        <title>Complete genome sequence of Flavivirga eckloniae ECD14 isolated from seaweed Ecklonia cava.</title>
        <authorList>
            <person name="Lee J.H."/>
            <person name="Baik K.S."/>
            <person name="Seong C.N."/>
        </authorList>
    </citation>
    <scope>NUCLEOTIDE SEQUENCE [LARGE SCALE GENOMIC DNA]</scope>
    <source>
        <strain evidence="2 3">ECD14</strain>
    </source>
</reference>
<keyword evidence="1" id="KW-0472">Membrane</keyword>
<protein>
    <submittedName>
        <fullName evidence="2">General secretion pathway protein</fullName>
    </submittedName>
</protein>
<evidence type="ECO:0000256" key="1">
    <source>
        <dbReference type="SAM" id="Phobius"/>
    </source>
</evidence>
<feature type="transmembrane region" description="Helical" evidence="1">
    <location>
        <begin position="104"/>
        <end position="122"/>
    </location>
</feature>
<keyword evidence="1" id="KW-0812">Transmembrane</keyword>
<dbReference type="OrthoDB" id="798769at2"/>
<accession>A0A2K9PXR8</accession>
<evidence type="ECO:0000313" key="3">
    <source>
        <dbReference type="Proteomes" id="UP000235826"/>
    </source>
</evidence>
<evidence type="ECO:0000313" key="2">
    <source>
        <dbReference type="EMBL" id="AUP81628.1"/>
    </source>
</evidence>
<feature type="transmembrane region" description="Helical" evidence="1">
    <location>
        <begin position="24"/>
        <end position="43"/>
    </location>
</feature>